<gene>
    <name evidence="1" type="ORF">SAMN04488598_1459</name>
    <name evidence="2" type="ORF">SAMN04515652_1379</name>
</gene>
<proteinExistence type="predicted"/>
<dbReference type="RefSeq" id="WP_089720740.1">
    <property type="nucleotide sequence ID" value="NZ_FNBJ01000045.1"/>
</dbReference>
<organism evidence="2 3">
    <name type="scientific">Halanaerobium congolense</name>
    <dbReference type="NCBI Taxonomy" id="54121"/>
    <lineage>
        <taxon>Bacteria</taxon>
        <taxon>Bacillati</taxon>
        <taxon>Bacillota</taxon>
        <taxon>Clostridia</taxon>
        <taxon>Halanaerobiales</taxon>
        <taxon>Halanaerobiaceae</taxon>
        <taxon>Halanaerobium</taxon>
    </lineage>
</organism>
<evidence type="ECO:0000313" key="3">
    <source>
        <dbReference type="Proteomes" id="UP000198612"/>
    </source>
</evidence>
<evidence type="ECO:0000313" key="1">
    <source>
        <dbReference type="EMBL" id="SDG08758.1"/>
    </source>
</evidence>
<accession>A0A1I0CIS2</accession>
<evidence type="ECO:0000313" key="2">
    <source>
        <dbReference type="EMBL" id="SET19052.1"/>
    </source>
</evidence>
<sequence>MKRILWLSRHEPHENQIKELEIKFGSVKILRKSNYYSSVKEIINLMDSTNCDDIVVILPIDYLYNLVKQGVNPLVAIMRRYYNSQDKAEFSHERFVRIRDLKLENLINN</sequence>
<keyword evidence="4" id="KW-1185">Reference proteome</keyword>
<reference evidence="3 4" key="1">
    <citation type="submission" date="2016-10" db="EMBL/GenBank/DDBJ databases">
        <authorList>
            <person name="Varghese N."/>
            <person name="Submissions S."/>
        </authorList>
    </citation>
    <scope>NUCLEOTIDE SEQUENCE [LARGE SCALE GENOMIC DNA]</scope>
    <source>
        <strain evidence="1 4">WG2</strain>
        <strain evidence="2 3">WG5</strain>
    </source>
</reference>
<name>A0A1I0CIS2_9FIRM</name>
<dbReference type="EMBL" id="FOHG01000037">
    <property type="protein sequence ID" value="SET19052.1"/>
    <property type="molecule type" value="Genomic_DNA"/>
</dbReference>
<dbReference type="EMBL" id="FNBJ01000045">
    <property type="protein sequence ID" value="SDG08758.1"/>
    <property type="molecule type" value="Genomic_DNA"/>
</dbReference>
<dbReference type="Proteomes" id="UP000199519">
    <property type="component" value="Unassembled WGS sequence"/>
</dbReference>
<dbReference type="Proteomes" id="UP000198612">
    <property type="component" value="Unassembled WGS sequence"/>
</dbReference>
<evidence type="ECO:0000313" key="4">
    <source>
        <dbReference type="Proteomes" id="UP000199519"/>
    </source>
</evidence>
<protein>
    <submittedName>
        <fullName evidence="2">Uncharacterized protein</fullName>
    </submittedName>
</protein>
<dbReference type="AlphaFoldDB" id="A0A1I0CIS2"/>